<name>A0A830FDL8_9EURY</name>
<keyword evidence="1" id="KW-1133">Transmembrane helix</keyword>
<keyword evidence="1" id="KW-0812">Transmembrane</keyword>
<keyword evidence="1" id="KW-0472">Membrane</keyword>
<reference evidence="2 3" key="1">
    <citation type="journal article" date="2019" name="Int. J. Syst. Evol. Microbiol.">
        <title>The Global Catalogue of Microorganisms (GCM) 10K type strain sequencing project: providing services to taxonomists for standard genome sequencing and annotation.</title>
        <authorList>
            <consortium name="The Broad Institute Genomics Platform"/>
            <consortium name="The Broad Institute Genome Sequencing Center for Infectious Disease"/>
            <person name="Wu L."/>
            <person name="Ma J."/>
        </authorList>
    </citation>
    <scope>NUCLEOTIDE SEQUENCE [LARGE SCALE GENOMIC DNA]</scope>
    <source>
        <strain evidence="2 3">JCM 19585</strain>
    </source>
</reference>
<feature type="transmembrane region" description="Helical" evidence="1">
    <location>
        <begin position="46"/>
        <end position="70"/>
    </location>
</feature>
<dbReference type="AlphaFoldDB" id="A0A830FDL8"/>
<evidence type="ECO:0000313" key="2">
    <source>
        <dbReference type="EMBL" id="GGL44693.1"/>
    </source>
</evidence>
<feature type="transmembrane region" description="Helical" evidence="1">
    <location>
        <begin position="132"/>
        <end position="149"/>
    </location>
</feature>
<proteinExistence type="predicted"/>
<evidence type="ECO:0000313" key="3">
    <source>
        <dbReference type="Proteomes" id="UP000628840"/>
    </source>
</evidence>
<comment type="caution">
    <text evidence="2">The sequence shown here is derived from an EMBL/GenBank/DDBJ whole genome shotgun (WGS) entry which is preliminary data.</text>
</comment>
<dbReference type="Proteomes" id="UP000628840">
    <property type="component" value="Unassembled WGS sequence"/>
</dbReference>
<accession>A0A830FDL8</accession>
<feature type="transmembrane region" description="Helical" evidence="1">
    <location>
        <begin position="161"/>
        <end position="186"/>
    </location>
</feature>
<evidence type="ECO:0000256" key="1">
    <source>
        <dbReference type="SAM" id="Phobius"/>
    </source>
</evidence>
<feature type="transmembrane region" description="Helical" evidence="1">
    <location>
        <begin position="101"/>
        <end position="126"/>
    </location>
</feature>
<protein>
    <submittedName>
        <fullName evidence="2">Uncharacterized protein</fullName>
    </submittedName>
</protein>
<sequence>MLAPAKVATVLSSTMDAGVTFSFPSGLPTLWSFVQANGITLSGPGGLALATWLPLAAVGLLVSAVLEAAFVGGISNRVDGEDASLAANARRYGPRMVGVNLVRFAVVLVALPFALLGPLVLLPVLVLGYLTYGLPFVLVVEDVGVGAALSRSVSDAVAGGAYARFGVAYLLAMLVPSFVLTVVVYGSGLLGVVLGAALVAVPAVFVVAYGVLVFRALASPNGAP</sequence>
<organism evidence="2 3">
    <name type="scientific">Halarchaeum grantii</name>
    <dbReference type="NCBI Taxonomy" id="1193105"/>
    <lineage>
        <taxon>Archaea</taxon>
        <taxon>Methanobacteriati</taxon>
        <taxon>Methanobacteriota</taxon>
        <taxon>Stenosarchaea group</taxon>
        <taxon>Halobacteria</taxon>
        <taxon>Halobacteriales</taxon>
        <taxon>Halobacteriaceae</taxon>
    </lineage>
</organism>
<keyword evidence="3" id="KW-1185">Reference proteome</keyword>
<gene>
    <name evidence="2" type="ORF">GCM10009037_30130</name>
</gene>
<feature type="transmembrane region" description="Helical" evidence="1">
    <location>
        <begin position="192"/>
        <end position="218"/>
    </location>
</feature>
<dbReference type="EMBL" id="BMPF01000008">
    <property type="protein sequence ID" value="GGL44693.1"/>
    <property type="molecule type" value="Genomic_DNA"/>
</dbReference>